<keyword evidence="3" id="KW-0808">Transferase</keyword>
<evidence type="ECO:0000313" key="10">
    <source>
        <dbReference type="Proteomes" id="UP000675284"/>
    </source>
</evidence>
<dbReference type="CDD" id="cd04187">
    <property type="entry name" value="DPM1_like_bac"/>
    <property type="match status" value="1"/>
</dbReference>
<dbReference type="PANTHER" id="PTHR48090">
    <property type="entry name" value="UNDECAPRENYL-PHOSPHATE 4-DEOXY-4-FORMAMIDO-L-ARABINOSE TRANSFERASE-RELATED"/>
    <property type="match status" value="1"/>
</dbReference>
<dbReference type="InterPro" id="IPR050256">
    <property type="entry name" value="Glycosyltransferase_2"/>
</dbReference>
<keyword evidence="4 7" id="KW-0812">Transmembrane</keyword>
<keyword evidence="10" id="KW-1185">Reference proteome</keyword>
<gene>
    <name evidence="9" type="ORF">KCX74_12445</name>
</gene>
<keyword evidence="6 7" id="KW-0472">Membrane</keyword>
<evidence type="ECO:0000256" key="2">
    <source>
        <dbReference type="ARBA" id="ARBA00022676"/>
    </source>
</evidence>
<dbReference type="AlphaFoldDB" id="A0A941DW84"/>
<dbReference type="Pfam" id="PF00535">
    <property type="entry name" value="Glycos_transf_2"/>
    <property type="match status" value="1"/>
</dbReference>
<feature type="transmembrane region" description="Helical" evidence="7">
    <location>
        <begin position="242"/>
        <end position="264"/>
    </location>
</feature>
<dbReference type="EMBL" id="JAGSOT010000036">
    <property type="protein sequence ID" value="MBR7796851.1"/>
    <property type="molecule type" value="Genomic_DNA"/>
</dbReference>
<protein>
    <submittedName>
        <fullName evidence="9">Glycosyltransferase family 2 protein</fullName>
    </submittedName>
</protein>
<dbReference type="RefSeq" id="WP_152525399.1">
    <property type="nucleotide sequence ID" value="NZ_JAGSOT010000036.1"/>
</dbReference>
<sequence length="326" mass="37857">MVYKAMGEKQSPLISVVIPVYGCTQCLRELCSRIKTTIEEIPAQYEIILVNDASPDNAWQTIKDLNNKDKQIRGLNLARNFGQHHAITAGLDYTNGDWVVVMDCDLQDRPEEIKKLYEKSQEGYEVVFGKRMERRDNWLKKKSSQFFYRIYDYFSGGTSDYTIANYSIVSQKVVVGYRQMREQNRFFPLFLQWMGYESTSIPIEHDARKEGKSSYNLKKLITLATDAIISQSNKPLRLSIQFGFLISSVSFIYGMYLFGRYFFLAEPVQGWTSVMVSIYFIGGLIFFNFGILGLYIGKVFNETKDRPLYLIRETTDSKEYKTNKRS</sequence>
<dbReference type="InterPro" id="IPR029044">
    <property type="entry name" value="Nucleotide-diphossugar_trans"/>
</dbReference>
<accession>A0A941DW84</accession>
<dbReference type="SUPFAM" id="SSF53448">
    <property type="entry name" value="Nucleotide-diphospho-sugar transferases"/>
    <property type="match status" value="1"/>
</dbReference>
<comment type="caution">
    <text evidence="9">The sequence shown here is derived from an EMBL/GenBank/DDBJ whole genome shotgun (WGS) entry which is preliminary data.</text>
</comment>
<feature type="transmembrane region" description="Helical" evidence="7">
    <location>
        <begin position="276"/>
        <end position="296"/>
    </location>
</feature>
<dbReference type="InterPro" id="IPR001173">
    <property type="entry name" value="Glyco_trans_2-like"/>
</dbReference>
<evidence type="ECO:0000313" key="9">
    <source>
        <dbReference type="EMBL" id="MBR7796851.1"/>
    </source>
</evidence>
<evidence type="ECO:0000256" key="5">
    <source>
        <dbReference type="ARBA" id="ARBA00022989"/>
    </source>
</evidence>
<evidence type="ECO:0000256" key="1">
    <source>
        <dbReference type="ARBA" id="ARBA00004141"/>
    </source>
</evidence>
<organism evidence="9 10">
    <name type="scientific">Virgibacillus salarius</name>
    <dbReference type="NCBI Taxonomy" id="447199"/>
    <lineage>
        <taxon>Bacteria</taxon>
        <taxon>Bacillati</taxon>
        <taxon>Bacillota</taxon>
        <taxon>Bacilli</taxon>
        <taxon>Bacillales</taxon>
        <taxon>Bacillaceae</taxon>
        <taxon>Virgibacillus</taxon>
    </lineage>
</organism>
<dbReference type="GO" id="GO:0016757">
    <property type="term" value="F:glycosyltransferase activity"/>
    <property type="evidence" value="ECO:0007669"/>
    <property type="project" value="UniProtKB-KW"/>
</dbReference>
<feature type="domain" description="Glycosyltransferase 2-like" evidence="8">
    <location>
        <begin position="15"/>
        <end position="150"/>
    </location>
</feature>
<name>A0A941DW84_9BACI</name>
<keyword evidence="5 7" id="KW-1133">Transmembrane helix</keyword>
<dbReference type="GO" id="GO:0005886">
    <property type="term" value="C:plasma membrane"/>
    <property type="evidence" value="ECO:0007669"/>
    <property type="project" value="TreeGrafter"/>
</dbReference>
<evidence type="ECO:0000256" key="7">
    <source>
        <dbReference type="SAM" id="Phobius"/>
    </source>
</evidence>
<keyword evidence="2" id="KW-0328">Glycosyltransferase</keyword>
<evidence type="ECO:0000256" key="6">
    <source>
        <dbReference type="ARBA" id="ARBA00023136"/>
    </source>
</evidence>
<evidence type="ECO:0000259" key="8">
    <source>
        <dbReference type="Pfam" id="PF00535"/>
    </source>
</evidence>
<dbReference type="PANTHER" id="PTHR48090:SF1">
    <property type="entry name" value="PROPHAGE BACTOPRENOL GLUCOSYL TRANSFERASE HOMOLOG"/>
    <property type="match status" value="1"/>
</dbReference>
<reference evidence="9" key="1">
    <citation type="submission" date="2021-04" db="EMBL/GenBank/DDBJ databases">
        <title>Isolation and polyphasic classification of algal microorganism.</title>
        <authorList>
            <person name="Wang S."/>
        </authorList>
    </citation>
    <scope>NUCLEOTIDE SEQUENCE</scope>
    <source>
        <strain evidence="9">720a</strain>
    </source>
</reference>
<comment type="subcellular location">
    <subcellularLocation>
        <location evidence="1">Membrane</location>
        <topology evidence="1">Multi-pass membrane protein</topology>
    </subcellularLocation>
</comment>
<proteinExistence type="predicted"/>
<evidence type="ECO:0000256" key="4">
    <source>
        <dbReference type="ARBA" id="ARBA00022692"/>
    </source>
</evidence>
<dbReference type="Proteomes" id="UP000675284">
    <property type="component" value="Unassembled WGS sequence"/>
</dbReference>
<evidence type="ECO:0000256" key="3">
    <source>
        <dbReference type="ARBA" id="ARBA00022679"/>
    </source>
</evidence>
<dbReference type="Gene3D" id="3.90.550.10">
    <property type="entry name" value="Spore Coat Polysaccharide Biosynthesis Protein SpsA, Chain A"/>
    <property type="match status" value="1"/>
</dbReference>